<proteinExistence type="predicted"/>
<feature type="region of interest" description="Disordered" evidence="1">
    <location>
        <begin position="244"/>
        <end position="271"/>
    </location>
</feature>
<evidence type="ECO:0000313" key="2">
    <source>
        <dbReference type="EMBL" id="KAF4458774.1"/>
    </source>
</evidence>
<dbReference type="Proteomes" id="UP000554235">
    <property type="component" value="Unassembled WGS sequence"/>
</dbReference>
<protein>
    <submittedName>
        <fullName evidence="2">Uncharacterized protein</fullName>
    </submittedName>
</protein>
<comment type="caution">
    <text evidence="2">The sequence shown here is derived from an EMBL/GenBank/DDBJ whole genome shotgun (WGS) entry which is preliminary data.</text>
</comment>
<keyword evidence="3" id="KW-1185">Reference proteome</keyword>
<feature type="region of interest" description="Disordered" evidence="1">
    <location>
        <begin position="1"/>
        <end position="20"/>
    </location>
</feature>
<dbReference type="EMBL" id="JAADYS010002352">
    <property type="protein sequence ID" value="KAF4458774.1"/>
    <property type="molecule type" value="Genomic_DNA"/>
</dbReference>
<dbReference type="OrthoDB" id="3546297at2759"/>
<reference evidence="2 3" key="1">
    <citation type="submission" date="2020-01" db="EMBL/GenBank/DDBJ databases">
        <title>Identification and distribution of gene clusters putatively required for synthesis of sphingolipid metabolism inhibitors in phylogenetically diverse species of the filamentous fungus Fusarium.</title>
        <authorList>
            <person name="Kim H.-S."/>
            <person name="Busman M."/>
            <person name="Brown D.W."/>
            <person name="Divon H."/>
            <person name="Uhlig S."/>
            <person name="Proctor R.H."/>
        </authorList>
    </citation>
    <scope>NUCLEOTIDE SEQUENCE [LARGE SCALE GENOMIC DNA]</scope>
    <source>
        <strain evidence="2 3">NRRL 20459</strain>
    </source>
</reference>
<evidence type="ECO:0000313" key="3">
    <source>
        <dbReference type="Proteomes" id="UP000554235"/>
    </source>
</evidence>
<evidence type="ECO:0000256" key="1">
    <source>
        <dbReference type="SAM" id="MobiDB-lite"/>
    </source>
</evidence>
<sequence length="780" mass="89741">MPKARDSHPFPNSSNDGSFQFDPQALLDNMKYEERLFKYTVNSKNHEPRFLVFRSLQALNLNHLQNELARLKNDVWENGAVQDTTRMAQLLHDYTNAIRDYEYLKGLVPITGSQARNDRLDLELYFKEVGNFADGGASYRRFADPTMLRSDHLRNLLKRVLHRSVTWNKKEIERRDEEYLNREAPLEVSPFVDILARFLVALLGGALLVVPMLIMSLPEETQNHYNRHLVYHLSTLELRRTEKHTRGTTHESMMSSPWVPPHSSSQLPPDVAPAASRSVRLRQYQEQGDFVARVASSLTPDFEPLYFRGRTKIPVVIPDELGFSQMALEEANVPGLFKLPSEILIRIQAFSQEEPIWDCVRACALKLELAILPTTPSTNPMSIADVDSWVWGQDKPKRIADSDDTQLIRITLDSRGIKRIERLARRPLPLFENTLKSERFIVDSAASLKQVTIQFKDGLAWMKRPSEEFRLQLWDTPTPPAIIDNDLNNISRHSLTQILQGHPSTLDSCAMLWSRARDSTHFHTVDLKTCTGIMFSYHAHTGTLHAIHDPRSPSPSTVDNHNYLSQIYVPVPPGDEIVSILAFCDPMTESEGMPLSFVIETKLAGDIHVGPKQPMPALQAVQVEWPSTLIFGEPPLPHDSEYPVLALYPNVTADLPLRFRRPEISPQRKRLRKLWSWAPLDNVTQVRVFYLDMECGLQGRTIGQCYADDDWCRTWDKPYRLYYDRSYERQRLVFEKKPEASSPWFWKENEMAGEIHYWINSDFISSDDIEVLPEGSWLTM</sequence>
<gene>
    <name evidence="2" type="ORF">FALBO_14484</name>
</gene>
<name>A0A8H4P171_9HYPO</name>
<organism evidence="2 3">
    <name type="scientific">Fusarium albosuccineum</name>
    <dbReference type="NCBI Taxonomy" id="1237068"/>
    <lineage>
        <taxon>Eukaryota</taxon>
        <taxon>Fungi</taxon>
        <taxon>Dikarya</taxon>
        <taxon>Ascomycota</taxon>
        <taxon>Pezizomycotina</taxon>
        <taxon>Sordariomycetes</taxon>
        <taxon>Hypocreomycetidae</taxon>
        <taxon>Hypocreales</taxon>
        <taxon>Nectriaceae</taxon>
        <taxon>Fusarium</taxon>
        <taxon>Fusarium decemcellulare species complex</taxon>
    </lineage>
</organism>
<dbReference type="AlphaFoldDB" id="A0A8H4P171"/>
<accession>A0A8H4P171</accession>